<evidence type="ECO:0008006" key="4">
    <source>
        <dbReference type="Google" id="ProtNLM"/>
    </source>
</evidence>
<organism evidence="2 3">
    <name type="scientific">Podospora didyma</name>
    <dbReference type="NCBI Taxonomy" id="330526"/>
    <lineage>
        <taxon>Eukaryota</taxon>
        <taxon>Fungi</taxon>
        <taxon>Dikarya</taxon>
        <taxon>Ascomycota</taxon>
        <taxon>Pezizomycotina</taxon>
        <taxon>Sordariomycetes</taxon>
        <taxon>Sordariomycetidae</taxon>
        <taxon>Sordariales</taxon>
        <taxon>Podosporaceae</taxon>
        <taxon>Podospora</taxon>
    </lineage>
</organism>
<reference evidence="2" key="2">
    <citation type="submission" date="2023-06" db="EMBL/GenBank/DDBJ databases">
        <authorList>
            <consortium name="Lawrence Berkeley National Laboratory"/>
            <person name="Haridas S."/>
            <person name="Hensen N."/>
            <person name="Bonometti L."/>
            <person name="Westerberg I."/>
            <person name="Brannstrom I.O."/>
            <person name="Guillou S."/>
            <person name="Cros-Aarteil S."/>
            <person name="Calhoun S."/>
            <person name="Kuo A."/>
            <person name="Mondo S."/>
            <person name="Pangilinan J."/>
            <person name="Riley R."/>
            <person name="LaButti K."/>
            <person name="Andreopoulos B."/>
            <person name="Lipzen A."/>
            <person name="Chen C."/>
            <person name="Yanf M."/>
            <person name="Daum C."/>
            <person name="Ng V."/>
            <person name="Clum A."/>
            <person name="Steindorff A."/>
            <person name="Ohm R."/>
            <person name="Martin F."/>
            <person name="Silar P."/>
            <person name="Natvig D."/>
            <person name="Lalanne C."/>
            <person name="Gautier V."/>
            <person name="Ament-velasquez S.L."/>
            <person name="Kruys A."/>
            <person name="Hutchinson M.I."/>
            <person name="Powell A.J."/>
            <person name="Barry K."/>
            <person name="Miller A.N."/>
            <person name="Grigoriev I.V."/>
            <person name="Debuchy R."/>
            <person name="Gladieux P."/>
            <person name="Thoren M.H."/>
            <person name="Johannesson H."/>
        </authorList>
    </citation>
    <scope>NUCLEOTIDE SEQUENCE</scope>
    <source>
        <strain evidence="2">CBS 232.78</strain>
    </source>
</reference>
<gene>
    <name evidence="2" type="ORF">B0H63DRAFT_477823</name>
</gene>
<accession>A0AAE0KK34</accession>
<name>A0AAE0KK34_9PEZI</name>
<dbReference type="EMBL" id="JAULSW010000006">
    <property type="protein sequence ID" value="KAK3377732.1"/>
    <property type="molecule type" value="Genomic_DNA"/>
</dbReference>
<evidence type="ECO:0000313" key="3">
    <source>
        <dbReference type="Proteomes" id="UP001285441"/>
    </source>
</evidence>
<sequence>MAPLAAFTMACVLFAYTRHSIQSAKVNAIDCPFAWLTVFLESVENQSPPFFFFLLPPILFSSSHPISPLSLLSFWSSFLFFPFPSFCSNFLLKKPQSLTTLISENQPGCSVPAATAATTGKC</sequence>
<evidence type="ECO:0000256" key="1">
    <source>
        <dbReference type="SAM" id="SignalP"/>
    </source>
</evidence>
<feature type="signal peptide" evidence="1">
    <location>
        <begin position="1"/>
        <end position="23"/>
    </location>
</feature>
<evidence type="ECO:0000313" key="2">
    <source>
        <dbReference type="EMBL" id="KAK3377732.1"/>
    </source>
</evidence>
<feature type="chain" id="PRO_5042222436" description="Secreted protein" evidence="1">
    <location>
        <begin position="24"/>
        <end position="122"/>
    </location>
</feature>
<proteinExistence type="predicted"/>
<reference evidence="2" key="1">
    <citation type="journal article" date="2023" name="Mol. Phylogenet. Evol.">
        <title>Genome-scale phylogeny and comparative genomics of the fungal order Sordariales.</title>
        <authorList>
            <person name="Hensen N."/>
            <person name="Bonometti L."/>
            <person name="Westerberg I."/>
            <person name="Brannstrom I.O."/>
            <person name="Guillou S."/>
            <person name="Cros-Aarteil S."/>
            <person name="Calhoun S."/>
            <person name="Haridas S."/>
            <person name="Kuo A."/>
            <person name="Mondo S."/>
            <person name="Pangilinan J."/>
            <person name="Riley R."/>
            <person name="LaButti K."/>
            <person name="Andreopoulos B."/>
            <person name="Lipzen A."/>
            <person name="Chen C."/>
            <person name="Yan M."/>
            <person name="Daum C."/>
            <person name="Ng V."/>
            <person name="Clum A."/>
            <person name="Steindorff A."/>
            <person name="Ohm R.A."/>
            <person name="Martin F."/>
            <person name="Silar P."/>
            <person name="Natvig D.O."/>
            <person name="Lalanne C."/>
            <person name="Gautier V."/>
            <person name="Ament-Velasquez S.L."/>
            <person name="Kruys A."/>
            <person name="Hutchinson M.I."/>
            <person name="Powell A.J."/>
            <person name="Barry K."/>
            <person name="Miller A.N."/>
            <person name="Grigoriev I.V."/>
            <person name="Debuchy R."/>
            <person name="Gladieux P."/>
            <person name="Hiltunen Thoren M."/>
            <person name="Johannesson H."/>
        </authorList>
    </citation>
    <scope>NUCLEOTIDE SEQUENCE</scope>
    <source>
        <strain evidence="2">CBS 232.78</strain>
    </source>
</reference>
<keyword evidence="1" id="KW-0732">Signal</keyword>
<dbReference type="Proteomes" id="UP001285441">
    <property type="component" value="Unassembled WGS sequence"/>
</dbReference>
<keyword evidence="3" id="KW-1185">Reference proteome</keyword>
<comment type="caution">
    <text evidence="2">The sequence shown here is derived from an EMBL/GenBank/DDBJ whole genome shotgun (WGS) entry which is preliminary data.</text>
</comment>
<protein>
    <recommendedName>
        <fullName evidence="4">Secreted protein</fullName>
    </recommendedName>
</protein>
<dbReference type="AlphaFoldDB" id="A0AAE0KK34"/>